<dbReference type="Gene3D" id="3.40.50.12780">
    <property type="entry name" value="N-terminal domain of ligase-like"/>
    <property type="match status" value="1"/>
</dbReference>
<proteinExistence type="predicted"/>
<dbReference type="STRING" id="1189325.SAMN04488119_10592"/>
<protein>
    <submittedName>
        <fullName evidence="3">Acyl-CoA synthetase (AMP-forming)/AMP-acid ligase II</fullName>
    </submittedName>
</protein>
<sequence>MSEPQAAAQAPRRIVPKPMDAPLEPFIPRLRAHARARPDAVAVIDGARRLSWAELIDMVDRIAARLAALGLGRGDVVATLGEGSAEHLAVYLGAIAAGACAAPLPSGMRPEVLAAMLENAEARLLFATDAAMAQARAAAGAAPGCADAPVALDALEDWLAGARAQDAPEAPAGLDDPFDMIFSSGTTGVPKGIEHDHKFRLRQLRRMALFGYGPDVVSIASTPLCSNTTLVAALPTLAEGGTLALMRKFDAEGFLRLAQAHRATHAMLVPVQYRRILDAPGFDAADLSSFRVKLSTSAPLPVALKREILARWPGELIEIYGMTEGGLSTILDCRAHPDKLHTVGRPAEGADILIVDEEMRPLPPGEVGEILGRSPMMMTWYRNAPDKTREAIWRSPEGEDWIRTGDMGRLDPDGFLELLDRRKDMIISGGFNVFAADLERELLAHPDVAEAAVIGVPSREWGETPLALVVPRAGARPDPEALREWVNARLGKVQRISKVELRESLPRSEIGKVLKRELRAPYWKEAAGG</sequence>
<evidence type="ECO:0000313" key="4">
    <source>
        <dbReference type="Proteomes" id="UP000184066"/>
    </source>
</evidence>
<name>A0A1M7T967_9RHOB</name>
<feature type="domain" description="AMP-dependent synthetase/ligase" evidence="1">
    <location>
        <begin position="31"/>
        <end position="381"/>
    </location>
</feature>
<dbReference type="InterPro" id="IPR020845">
    <property type="entry name" value="AMP-binding_CS"/>
</dbReference>
<dbReference type="RefSeq" id="WP_072747300.1">
    <property type="nucleotide sequence ID" value="NZ_FOHL01000005.1"/>
</dbReference>
<dbReference type="PANTHER" id="PTHR43767:SF7">
    <property type="entry name" value="MEDIUM_LONG-CHAIN-FATTY-ACID--COA LIGASE FADD8"/>
    <property type="match status" value="1"/>
</dbReference>
<dbReference type="EMBL" id="FRDL01000005">
    <property type="protein sequence ID" value="SHN67290.1"/>
    <property type="molecule type" value="Genomic_DNA"/>
</dbReference>
<organism evidence="3 4">
    <name type="scientific">Oceanicella actignis</name>
    <dbReference type="NCBI Taxonomy" id="1189325"/>
    <lineage>
        <taxon>Bacteria</taxon>
        <taxon>Pseudomonadati</taxon>
        <taxon>Pseudomonadota</taxon>
        <taxon>Alphaproteobacteria</taxon>
        <taxon>Rhodobacterales</taxon>
        <taxon>Paracoccaceae</taxon>
        <taxon>Oceanicella</taxon>
    </lineage>
</organism>
<dbReference type="Pfam" id="PF00501">
    <property type="entry name" value="AMP-binding"/>
    <property type="match status" value="1"/>
</dbReference>
<feature type="domain" description="AMP-binding enzyme C-terminal" evidence="2">
    <location>
        <begin position="438"/>
        <end position="512"/>
    </location>
</feature>
<dbReference type="InterPro" id="IPR042099">
    <property type="entry name" value="ANL_N_sf"/>
</dbReference>
<dbReference type="Pfam" id="PF13193">
    <property type="entry name" value="AMP-binding_C"/>
    <property type="match status" value="1"/>
</dbReference>
<dbReference type="PROSITE" id="PS00455">
    <property type="entry name" value="AMP_BINDING"/>
    <property type="match status" value="1"/>
</dbReference>
<evidence type="ECO:0000259" key="1">
    <source>
        <dbReference type="Pfam" id="PF00501"/>
    </source>
</evidence>
<dbReference type="InterPro" id="IPR000873">
    <property type="entry name" value="AMP-dep_synth/lig_dom"/>
</dbReference>
<dbReference type="SUPFAM" id="SSF56801">
    <property type="entry name" value="Acetyl-CoA synthetase-like"/>
    <property type="match status" value="1"/>
</dbReference>
<keyword evidence="3" id="KW-0436">Ligase</keyword>
<gene>
    <name evidence="3" type="ORF">SAMN05216200_10591</name>
</gene>
<dbReference type="Gene3D" id="3.30.300.30">
    <property type="match status" value="1"/>
</dbReference>
<dbReference type="PANTHER" id="PTHR43767">
    <property type="entry name" value="LONG-CHAIN-FATTY-ACID--COA LIGASE"/>
    <property type="match status" value="1"/>
</dbReference>
<evidence type="ECO:0000259" key="2">
    <source>
        <dbReference type="Pfam" id="PF13193"/>
    </source>
</evidence>
<keyword evidence="4" id="KW-1185">Reference proteome</keyword>
<dbReference type="InterPro" id="IPR045851">
    <property type="entry name" value="AMP-bd_C_sf"/>
</dbReference>
<accession>A0A1M7T967</accession>
<evidence type="ECO:0000313" key="3">
    <source>
        <dbReference type="EMBL" id="SHN67290.1"/>
    </source>
</evidence>
<dbReference type="GO" id="GO:0016877">
    <property type="term" value="F:ligase activity, forming carbon-sulfur bonds"/>
    <property type="evidence" value="ECO:0007669"/>
    <property type="project" value="UniProtKB-ARBA"/>
</dbReference>
<dbReference type="InterPro" id="IPR025110">
    <property type="entry name" value="AMP-bd_C"/>
</dbReference>
<dbReference type="AlphaFoldDB" id="A0A1M7T967"/>
<reference evidence="3 4" key="1">
    <citation type="submission" date="2016-12" db="EMBL/GenBank/DDBJ databases">
        <authorList>
            <person name="Song W.-J."/>
            <person name="Kurnit D.M."/>
        </authorList>
    </citation>
    <scope>NUCLEOTIDE SEQUENCE [LARGE SCALE GENOMIC DNA]</scope>
    <source>
        <strain evidence="3 4">CGMCC 1.10808</strain>
    </source>
</reference>
<dbReference type="Proteomes" id="UP000184066">
    <property type="component" value="Unassembled WGS sequence"/>
</dbReference>
<dbReference type="InterPro" id="IPR050237">
    <property type="entry name" value="ATP-dep_AMP-bd_enzyme"/>
</dbReference>